<evidence type="ECO:0000313" key="2">
    <source>
        <dbReference type="Proteomes" id="UP000315226"/>
    </source>
</evidence>
<dbReference type="RefSeq" id="WP_141294102.1">
    <property type="nucleotide sequence ID" value="NZ_BJMN01000007.1"/>
</dbReference>
<sequence>MTLESMLLNARHWAEPPAALALDDDVLTVEAGARTDVFTNPLTGEVRNDAARALLVPPPGDWQFSARLRVDFRAPWDAGAVVVWSAPDVWAKLTFEQAPDGPPTLYSVVTRGLSDDAVGWPLHHGPVWLRISRLDGGFAFHASVDGESWRLARQFSLDGAPDVRVGIEVQSPVGDGCAVGFDRMTLTPSRLHHLFDGR</sequence>
<dbReference type="SUPFAM" id="SSF49899">
    <property type="entry name" value="Concanavalin A-like lectins/glucanases"/>
    <property type="match status" value="1"/>
</dbReference>
<dbReference type="Gene3D" id="2.60.120.200">
    <property type="match status" value="1"/>
</dbReference>
<dbReference type="AlphaFoldDB" id="A0A4Y3RFI5"/>
<keyword evidence="2" id="KW-1185">Reference proteome</keyword>
<gene>
    <name evidence="1" type="ORF">SGA01_12630</name>
</gene>
<protein>
    <recommendedName>
        <fullName evidence="3">DUF1349 domain-containing protein</fullName>
    </recommendedName>
</protein>
<evidence type="ECO:0000313" key="1">
    <source>
        <dbReference type="EMBL" id="GEB55658.1"/>
    </source>
</evidence>
<evidence type="ECO:0008006" key="3">
    <source>
        <dbReference type="Google" id="ProtNLM"/>
    </source>
</evidence>
<accession>A0A4Y3RFI5</accession>
<proteinExistence type="predicted"/>
<dbReference type="InterPro" id="IPR013320">
    <property type="entry name" value="ConA-like_dom_sf"/>
</dbReference>
<reference evidence="1 2" key="1">
    <citation type="submission" date="2019-06" db="EMBL/GenBank/DDBJ databases">
        <title>Whole genome shotgun sequence of Streptomyces gardneri NBRC 12865.</title>
        <authorList>
            <person name="Hosoyama A."/>
            <person name="Uohara A."/>
            <person name="Ohji S."/>
            <person name="Ichikawa N."/>
        </authorList>
    </citation>
    <scope>NUCLEOTIDE SEQUENCE [LARGE SCALE GENOMIC DNA]</scope>
    <source>
        <strain evidence="1 2">NBRC 12865</strain>
    </source>
</reference>
<name>A0A4Y3RFI5_9ACTN</name>
<dbReference type="Proteomes" id="UP000315226">
    <property type="component" value="Unassembled WGS sequence"/>
</dbReference>
<organism evidence="1 2">
    <name type="scientific">Streptomyces gardneri</name>
    <dbReference type="NCBI Taxonomy" id="66892"/>
    <lineage>
        <taxon>Bacteria</taxon>
        <taxon>Bacillati</taxon>
        <taxon>Actinomycetota</taxon>
        <taxon>Actinomycetes</taxon>
        <taxon>Kitasatosporales</taxon>
        <taxon>Streptomycetaceae</taxon>
        <taxon>Streptomyces</taxon>
    </lineage>
</organism>
<dbReference type="Pfam" id="PF07081">
    <property type="entry name" value="DUF1349"/>
    <property type="match status" value="1"/>
</dbReference>
<dbReference type="PANTHER" id="PTHR35332:SF2">
    <property type="entry name" value="REGULATION OF ENOLASE PROTEIN 1"/>
    <property type="match status" value="1"/>
</dbReference>
<dbReference type="OrthoDB" id="9808724at2"/>
<dbReference type="InterPro" id="IPR009784">
    <property type="entry name" value="DUF1349"/>
</dbReference>
<comment type="caution">
    <text evidence="1">The sequence shown here is derived from an EMBL/GenBank/DDBJ whole genome shotgun (WGS) entry which is preliminary data.</text>
</comment>
<dbReference type="EMBL" id="BJMN01000007">
    <property type="protein sequence ID" value="GEB55658.1"/>
    <property type="molecule type" value="Genomic_DNA"/>
</dbReference>
<dbReference type="PANTHER" id="PTHR35332">
    <property type="entry name" value="REGULATION OF ENOLASE PROTEIN 1"/>
    <property type="match status" value="1"/>
</dbReference>